<organism evidence="11 12">
    <name type="scientific">Haemonchus contortus</name>
    <name type="common">Barber pole worm</name>
    <dbReference type="NCBI Taxonomy" id="6289"/>
    <lineage>
        <taxon>Eukaryota</taxon>
        <taxon>Metazoa</taxon>
        <taxon>Ecdysozoa</taxon>
        <taxon>Nematoda</taxon>
        <taxon>Chromadorea</taxon>
        <taxon>Rhabditida</taxon>
        <taxon>Rhabditina</taxon>
        <taxon>Rhabditomorpha</taxon>
        <taxon>Strongyloidea</taxon>
        <taxon>Trichostrongylidae</taxon>
        <taxon>Haemonchus</taxon>
    </lineage>
</organism>
<dbReference type="PROSITE" id="PS00658">
    <property type="entry name" value="FORK_HEAD_2"/>
    <property type="match status" value="1"/>
</dbReference>
<dbReference type="PANTHER" id="PTHR11829:SF341">
    <property type="entry name" value="FORK-HEAD DOMAIN-CONTAINING PROTEIN"/>
    <property type="match status" value="1"/>
</dbReference>
<dbReference type="FunFam" id="1.10.10.10:FF:000946">
    <property type="entry name" value="ForKHead transcription factor family"/>
    <property type="match status" value="1"/>
</dbReference>
<dbReference type="Gene3D" id="1.10.10.10">
    <property type="entry name" value="Winged helix-like DNA-binding domain superfamily/Winged helix DNA-binding domain"/>
    <property type="match status" value="1"/>
</dbReference>
<evidence type="ECO:0000256" key="3">
    <source>
        <dbReference type="ARBA" id="ARBA00023125"/>
    </source>
</evidence>
<reference evidence="12" key="1">
    <citation type="submission" date="2020-12" db="UniProtKB">
        <authorList>
            <consortium name="WormBaseParasite"/>
        </authorList>
    </citation>
    <scope>IDENTIFICATION</scope>
    <source>
        <strain evidence="12">MHco3</strain>
    </source>
</reference>
<dbReference type="PROSITE" id="PS00657">
    <property type="entry name" value="FORK_HEAD_1"/>
    <property type="match status" value="1"/>
</dbReference>
<evidence type="ECO:0000256" key="2">
    <source>
        <dbReference type="ARBA" id="ARBA00022490"/>
    </source>
</evidence>
<dbReference type="GO" id="GO:0005737">
    <property type="term" value="C:cytoplasm"/>
    <property type="evidence" value="ECO:0007669"/>
    <property type="project" value="UniProtKB-SubCell"/>
</dbReference>
<dbReference type="PRINTS" id="PR00053">
    <property type="entry name" value="FORKHEAD"/>
</dbReference>
<keyword evidence="4 8" id="KW-0539">Nucleus</keyword>
<accession>A0A7I4Y0S6</accession>
<dbReference type="InterPro" id="IPR018122">
    <property type="entry name" value="TF_fork_head_CS_1"/>
</dbReference>
<feature type="DNA-binding region" description="Fork-head" evidence="8">
    <location>
        <begin position="47"/>
        <end position="120"/>
    </location>
</feature>
<dbReference type="GO" id="GO:0005634">
    <property type="term" value="C:nucleus"/>
    <property type="evidence" value="ECO:0007669"/>
    <property type="project" value="UniProtKB-SubCell"/>
</dbReference>
<proteinExistence type="predicted"/>
<evidence type="ECO:0000256" key="4">
    <source>
        <dbReference type="ARBA" id="ARBA00023242"/>
    </source>
</evidence>
<keyword evidence="2" id="KW-0963">Cytoplasm</keyword>
<evidence type="ECO:0000256" key="5">
    <source>
        <dbReference type="ARBA" id="ARBA00056779"/>
    </source>
</evidence>
<dbReference type="GO" id="GO:0009653">
    <property type="term" value="P:anatomical structure morphogenesis"/>
    <property type="evidence" value="ECO:0007669"/>
    <property type="project" value="TreeGrafter"/>
</dbReference>
<dbReference type="SMART" id="SM00339">
    <property type="entry name" value="FH"/>
    <property type="match status" value="1"/>
</dbReference>
<dbReference type="AlphaFoldDB" id="A0A7I4Y0S6"/>
<feature type="compositionally biased region" description="Polar residues" evidence="9">
    <location>
        <begin position="158"/>
        <end position="181"/>
    </location>
</feature>
<comment type="function">
    <text evidence="5">Transcription factor. Plays a role in embryogenesis and later development, perhaps acting redundantly with forkhead protein fkh-2.</text>
</comment>
<dbReference type="InterPro" id="IPR036390">
    <property type="entry name" value="WH_DNA-bd_sf"/>
</dbReference>
<evidence type="ECO:0000313" key="11">
    <source>
        <dbReference type="Proteomes" id="UP000025227"/>
    </source>
</evidence>
<name>A0A7I4Y0S6_HAECO</name>
<dbReference type="InterPro" id="IPR030456">
    <property type="entry name" value="TF_fork_head_CS_2"/>
</dbReference>
<dbReference type="PROSITE" id="PS50039">
    <property type="entry name" value="FORK_HEAD_3"/>
    <property type="match status" value="1"/>
</dbReference>
<evidence type="ECO:0000256" key="6">
    <source>
        <dbReference type="ARBA" id="ARBA00071285"/>
    </source>
</evidence>
<dbReference type="InterPro" id="IPR001766">
    <property type="entry name" value="Fork_head_dom"/>
</dbReference>
<dbReference type="CDD" id="cd00059">
    <property type="entry name" value="FH_FOX"/>
    <property type="match status" value="1"/>
</dbReference>
<evidence type="ECO:0000256" key="7">
    <source>
        <dbReference type="ARBA" id="ARBA00077003"/>
    </source>
</evidence>
<dbReference type="Proteomes" id="UP000025227">
    <property type="component" value="Unplaced"/>
</dbReference>
<dbReference type="OrthoDB" id="5830876at2759"/>
<evidence type="ECO:0000259" key="10">
    <source>
        <dbReference type="PROSITE" id="PS50039"/>
    </source>
</evidence>
<dbReference type="GO" id="GO:0000981">
    <property type="term" value="F:DNA-binding transcription factor activity, RNA polymerase II-specific"/>
    <property type="evidence" value="ECO:0007669"/>
    <property type="project" value="TreeGrafter"/>
</dbReference>
<dbReference type="InterPro" id="IPR050211">
    <property type="entry name" value="FOX_domain-containing"/>
</dbReference>
<keyword evidence="3 8" id="KW-0238">DNA-binding</keyword>
<dbReference type="OMA" id="SLCQLNW"/>
<evidence type="ECO:0000313" key="12">
    <source>
        <dbReference type="WBParaSite" id="HCON_00039700-00001"/>
    </source>
</evidence>
<dbReference type="WBParaSite" id="HCON_00039700-00001">
    <property type="protein sequence ID" value="HCON_00039700-00001"/>
    <property type="gene ID" value="HCON_00039700"/>
</dbReference>
<dbReference type="Pfam" id="PF00250">
    <property type="entry name" value="Forkhead"/>
    <property type="match status" value="1"/>
</dbReference>
<feature type="compositionally biased region" description="Pro residues" evidence="9">
    <location>
        <begin position="26"/>
        <end position="37"/>
    </location>
</feature>
<protein>
    <recommendedName>
        <fullName evidence="6">Forkhead box protein pes-1</fullName>
    </recommendedName>
    <alternativeName>
        <fullName evidence="7">Pattern expression site 1</fullName>
    </alternativeName>
</protein>
<evidence type="ECO:0000256" key="1">
    <source>
        <dbReference type="ARBA" id="ARBA00004496"/>
    </source>
</evidence>
<dbReference type="SUPFAM" id="SSF46785">
    <property type="entry name" value="Winged helix' DNA-binding domain"/>
    <property type="match status" value="1"/>
</dbReference>
<keyword evidence="11" id="KW-1185">Reference proteome</keyword>
<dbReference type="GO" id="GO:0000978">
    <property type="term" value="F:RNA polymerase II cis-regulatory region sequence-specific DNA binding"/>
    <property type="evidence" value="ECO:0007669"/>
    <property type="project" value="TreeGrafter"/>
</dbReference>
<feature type="region of interest" description="Disordered" evidence="9">
    <location>
        <begin position="24"/>
        <end position="46"/>
    </location>
</feature>
<dbReference type="GO" id="GO:0030154">
    <property type="term" value="P:cell differentiation"/>
    <property type="evidence" value="ECO:0007669"/>
    <property type="project" value="TreeGrafter"/>
</dbReference>
<evidence type="ECO:0000256" key="9">
    <source>
        <dbReference type="SAM" id="MobiDB-lite"/>
    </source>
</evidence>
<comment type="subcellular location">
    <subcellularLocation>
        <location evidence="1">Cytoplasm</location>
    </subcellularLocation>
    <subcellularLocation>
        <location evidence="8">Nucleus</location>
    </subcellularLocation>
</comment>
<feature type="domain" description="Fork-head" evidence="10">
    <location>
        <begin position="47"/>
        <end position="120"/>
    </location>
</feature>
<dbReference type="InterPro" id="IPR036388">
    <property type="entry name" value="WH-like_DNA-bd_sf"/>
</dbReference>
<dbReference type="PANTHER" id="PTHR11829">
    <property type="entry name" value="FORKHEAD BOX PROTEIN"/>
    <property type="match status" value="1"/>
</dbReference>
<sequence length="322" mass="36980">MGELNSSLCQLNWLISKKGEAVNEPPCIPEPPKPTPQPVRVARDDDKPPYSYTQLIRMAIENSPGKKCSLNGIYTYIMDNFKYYRENRNASWKNSVRHNLSLNKQFRRLDKKEGEKGSLWVCVNAPERRLRSLDGSPPRINPTIERLYIKGRLAAHTTPPTNASENNQSTIDRGSTNTSTEKSPEALFSEEMQLENDDDLSELSLFASQDLSASFKAVYDQLFPSDDQCDKNKTEEQIDWLKIGMETAGIDYSNEDDLRNVDTERLSDYMSSMFPEYMSCHANDEFQRIHDYNNIHCLSMTRGSHEMVEDESEDEFDWSSIT</sequence>
<feature type="region of interest" description="Disordered" evidence="9">
    <location>
        <begin position="156"/>
        <end position="184"/>
    </location>
</feature>
<evidence type="ECO:0000256" key="8">
    <source>
        <dbReference type="PROSITE-ProRule" id="PRU00089"/>
    </source>
</evidence>